<gene>
    <name evidence="9" type="ORF">BSTOLATCC_MIC24266</name>
</gene>
<dbReference type="GO" id="GO:0005634">
    <property type="term" value="C:nucleus"/>
    <property type="evidence" value="ECO:0007669"/>
    <property type="project" value="UniProtKB-ARBA"/>
</dbReference>
<feature type="region of interest" description="Disordered" evidence="7">
    <location>
        <begin position="1"/>
        <end position="51"/>
    </location>
</feature>
<feature type="domain" description="IBB" evidence="8">
    <location>
        <begin position="1"/>
        <end position="60"/>
    </location>
</feature>
<evidence type="ECO:0000313" key="9">
    <source>
        <dbReference type="EMBL" id="CAG9319717.1"/>
    </source>
</evidence>
<keyword evidence="10" id="KW-1185">Reference proteome</keyword>
<dbReference type="GO" id="GO:0061608">
    <property type="term" value="F:nuclear import signal receptor activity"/>
    <property type="evidence" value="ECO:0007669"/>
    <property type="project" value="InterPro"/>
</dbReference>
<dbReference type="GO" id="GO:0006606">
    <property type="term" value="P:protein import into nucleus"/>
    <property type="evidence" value="ECO:0007669"/>
    <property type="project" value="InterPro"/>
</dbReference>
<dbReference type="Pfam" id="PF16186">
    <property type="entry name" value="Arm_3"/>
    <property type="match status" value="1"/>
</dbReference>
<evidence type="ECO:0000256" key="7">
    <source>
        <dbReference type="SAM" id="MobiDB-lite"/>
    </source>
</evidence>
<dbReference type="SUPFAM" id="SSF48371">
    <property type="entry name" value="ARM repeat"/>
    <property type="match status" value="1"/>
</dbReference>
<evidence type="ECO:0000256" key="4">
    <source>
        <dbReference type="ARBA" id="ARBA00022927"/>
    </source>
</evidence>
<dbReference type="PIRSF" id="PIRSF005673">
    <property type="entry name" value="Importin_alpha"/>
    <property type="match status" value="1"/>
</dbReference>
<dbReference type="InterPro" id="IPR036975">
    <property type="entry name" value="Importin-a_IBB_sf"/>
</dbReference>
<dbReference type="Gene3D" id="1.25.10.10">
    <property type="entry name" value="Leucine-rich Repeat Variant"/>
    <property type="match status" value="1"/>
</dbReference>
<comment type="caution">
    <text evidence="9">The sequence shown here is derived from an EMBL/GenBank/DDBJ whole genome shotgun (WGS) entry which is preliminary data.</text>
</comment>
<organism evidence="9 10">
    <name type="scientific">Blepharisma stoltei</name>
    <dbReference type="NCBI Taxonomy" id="1481888"/>
    <lineage>
        <taxon>Eukaryota</taxon>
        <taxon>Sar</taxon>
        <taxon>Alveolata</taxon>
        <taxon>Ciliophora</taxon>
        <taxon>Postciliodesmatophora</taxon>
        <taxon>Heterotrichea</taxon>
        <taxon>Heterotrichida</taxon>
        <taxon>Blepharismidae</taxon>
        <taxon>Blepharisma</taxon>
    </lineage>
</organism>
<dbReference type="InterPro" id="IPR002652">
    <property type="entry name" value="Importin-a_IBB"/>
</dbReference>
<feature type="repeat" description="ARM" evidence="6">
    <location>
        <begin position="160"/>
        <end position="187"/>
    </location>
</feature>
<reference evidence="9" key="1">
    <citation type="submission" date="2021-09" db="EMBL/GenBank/DDBJ databases">
        <authorList>
            <consortium name="AG Swart"/>
            <person name="Singh M."/>
            <person name="Singh A."/>
            <person name="Seah K."/>
            <person name="Emmerich C."/>
        </authorList>
    </citation>
    <scope>NUCLEOTIDE SEQUENCE</scope>
    <source>
        <strain evidence="9">ATCC30299</strain>
    </source>
</reference>
<protein>
    <recommendedName>
        <fullName evidence="5">Importin subunit alpha</fullName>
    </recommendedName>
</protein>
<name>A0AAU9IVK7_9CILI</name>
<evidence type="ECO:0000256" key="6">
    <source>
        <dbReference type="PROSITE-ProRule" id="PRU00259"/>
    </source>
</evidence>
<dbReference type="PANTHER" id="PTHR23316">
    <property type="entry name" value="IMPORTIN ALPHA"/>
    <property type="match status" value="1"/>
</dbReference>
<evidence type="ECO:0000259" key="8">
    <source>
        <dbReference type="PROSITE" id="PS51214"/>
    </source>
</evidence>
<dbReference type="GO" id="GO:0005737">
    <property type="term" value="C:cytoplasm"/>
    <property type="evidence" value="ECO:0007669"/>
    <property type="project" value="InterPro"/>
</dbReference>
<dbReference type="Pfam" id="PF01749">
    <property type="entry name" value="IBB"/>
    <property type="match status" value="1"/>
</dbReference>
<dbReference type="InterPro" id="IPR024931">
    <property type="entry name" value="Importin_alpha"/>
</dbReference>
<dbReference type="Gene3D" id="1.20.5.690">
    <property type="entry name" value="Importin-alpha, importin-beta-binding domain"/>
    <property type="match status" value="1"/>
</dbReference>
<dbReference type="InterPro" id="IPR011989">
    <property type="entry name" value="ARM-like"/>
</dbReference>
<dbReference type="InterPro" id="IPR032413">
    <property type="entry name" value="Arm_3"/>
</dbReference>
<dbReference type="Proteomes" id="UP001162131">
    <property type="component" value="Unassembled WGS sequence"/>
</dbReference>
<dbReference type="EMBL" id="CAJZBQ010000023">
    <property type="protein sequence ID" value="CAG9319717.1"/>
    <property type="molecule type" value="Genomic_DNA"/>
</dbReference>
<dbReference type="SMART" id="SM00185">
    <property type="entry name" value="ARM"/>
    <property type="match status" value="8"/>
</dbReference>
<dbReference type="FunFam" id="1.25.10.10:FF:000009">
    <property type="entry name" value="Importin subunit alpha"/>
    <property type="match status" value="1"/>
</dbReference>
<dbReference type="PROSITE" id="PS50176">
    <property type="entry name" value="ARM_REPEAT"/>
    <property type="match status" value="1"/>
</dbReference>
<dbReference type="PROSITE" id="PS51214">
    <property type="entry name" value="IBB"/>
    <property type="match status" value="1"/>
</dbReference>
<evidence type="ECO:0000313" key="10">
    <source>
        <dbReference type="Proteomes" id="UP001162131"/>
    </source>
</evidence>
<keyword evidence="3" id="KW-0677">Repeat</keyword>
<sequence length="516" mass="57866">MSEGKDSPSKLEQRAKEFMQTFNQEDIKRRKEEQTVELRKSKRADQATKRRNFQSNDQEWVKVNEKYKKYYVLADLPELLQAIRATDPERHLFAAQGLRKLLSIEHQPPIQEVIDAGVVPILIEWIQRFEFPQLQFESTWALTNIASGTHQHCQVIVEKGAIPLLVKLLESPNEEVREQAVWAIGNIGGDAAHCRDIILQHNGLQLLINCVENTAKPSMIKNGSWAISNLCRGKPPPAFEMIKDAIPILAKVVMEHHDTELLTDCLWALSHLSEGGEEKVEMVIDSGCIPRVIQFLGHHIYNVQLPAIRTIGNVVTGNDKQTQIVLGMGGAVALSNLLSSPKKNIRKEAVWSISNICAGSKEQLDALVAAEVFGKIINIVQKDEKEIRKEAVWALSNAAAGGRADHVAHLVQQGIIPALCNLFTLQDVKIVSVAMEGINRILKHGQENFKTEQGTNPFADIVEECGGLDKLEQLQGHPNTNIYEKARTIIENYFEVEEDENSQLIQLIKDSVQFTF</sequence>
<keyword evidence="4 5" id="KW-0653">Protein transport</keyword>
<proteinExistence type="inferred from homology"/>
<dbReference type="AlphaFoldDB" id="A0AAU9IVK7"/>
<dbReference type="Pfam" id="PF00514">
    <property type="entry name" value="Arm"/>
    <property type="match status" value="5"/>
</dbReference>
<evidence type="ECO:0000256" key="2">
    <source>
        <dbReference type="ARBA" id="ARBA00022448"/>
    </source>
</evidence>
<keyword evidence="2 5" id="KW-0813">Transport</keyword>
<evidence type="ECO:0000256" key="5">
    <source>
        <dbReference type="PIRNR" id="PIRNR005673"/>
    </source>
</evidence>
<evidence type="ECO:0000256" key="1">
    <source>
        <dbReference type="ARBA" id="ARBA00010394"/>
    </source>
</evidence>
<comment type="similarity">
    <text evidence="1 5">Belongs to the importin alpha family.</text>
</comment>
<dbReference type="InterPro" id="IPR016024">
    <property type="entry name" value="ARM-type_fold"/>
</dbReference>
<dbReference type="InterPro" id="IPR000225">
    <property type="entry name" value="Armadillo"/>
</dbReference>
<evidence type="ECO:0000256" key="3">
    <source>
        <dbReference type="ARBA" id="ARBA00022737"/>
    </source>
</evidence>
<accession>A0AAU9IVK7</accession>
<feature type="compositionally biased region" description="Basic and acidic residues" evidence="7">
    <location>
        <begin position="1"/>
        <end position="17"/>
    </location>
</feature>
<feature type="compositionally biased region" description="Basic and acidic residues" evidence="7">
    <location>
        <begin position="25"/>
        <end position="48"/>
    </location>
</feature>